<evidence type="ECO:0000313" key="2">
    <source>
        <dbReference type="EMBL" id="KEZ17674.1"/>
    </source>
</evidence>
<dbReference type="GO" id="GO:0000287">
    <property type="term" value="F:magnesium ion binding"/>
    <property type="evidence" value="ECO:0007669"/>
    <property type="project" value="InterPro"/>
</dbReference>
<dbReference type="Gene3D" id="3.30.1330.70">
    <property type="entry name" value="Holliday junction resolvase RusA"/>
    <property type="match status" value="1"/>
</dbReference>
<reference evidence="2 3" key="1">
    <citation type="submission" date="2014-03" db="EMBL/GenBank/DDBJ databases">
        <title>Genome sequence of Sphingobium yanoikuyae B1.</title>
        <authorList>
            <person name="Gan H.M."/>
            <person name="Gan H.Y."/>
            <person name="Savka M.A."/>
        </authorList>
    </citation>
    <scope>NUCLEOTIDE SEQUENCE [LARGE SCALE GENOMIC DNA]</scope>
    <source>
        <strain evidence="2 3">B1</strain>
    </source>
</reference>
<dbReference type="SUPFAM" id="SSF103084">
    <property type="entry name" value="Holliday junction resolvase RusA"/>
    <property type="match status" value="1"/>
</dbReference>
<comment type="caution">
    <text evidence="2">The sequence shown here is derived from an EMBL/GenBank/DDBJ whole genome shotgun (WGS) entry which is preliminary data.</text>
</comment>
<dbReference type="RefSeq" id="WP_037520763.1">
    <property type="nucleotide sequence ID" value="NZ_JGVR01000020.1"/>
</dbReference>
<dbReference type="AlphaFoldDB" id="A0A084EI82"/>
<evidence type="ECO:0000313" key="3">
    <source>
        <dbReference type="Proteomes" id="UP000028534"/>
    </source>
</evidence>
<dbReference type="GO" id="GO:0006281">
    <property type="term" value="P:DNA repair"/>
    <property type="evidence" value="ECO:0007669"/>
    <property type="project" value="InterPro"/>
</dbReference>
<gene>
    <name evidence="2" type="ORF">CP98_03157</name>
</gene>
<sequence length="117" mass="13394">MSNSVRLPWPPKELSPNFHGKRRDQMRAKKAYRTTCWAEALAAKLRAPDSDKIVLKVEFFPPDRRSRDDDNLVASFKHGRDGIALALRIDDKRFRTVPTFHDEVVPGGEIIVTLEPL</sequence>
<dbReference type="GO" id="GO:0006310">
    <property type="term" value="P:DNA recombination"/>
    <property type="evidence" value="ECO:0007669"/>
    <property type="project" value="InterPro"/>
</dbReference>
<dbReference type="eggNOG" id="COG4570">
    <property type="taxonomic scope" value="Bacteria"/>
</dbReference>
<dbReference type="Proteomes" id="UP000028534">
    <property type="component" value="Unassembled WGS sequence"/>
</dbReference>
<accession>A0A084EI82</accession>
<feature type="region of interest" description="Disordered" evidence="1">
    <location>
        <begin position="1"/>
        <end position="25"/>
    </location>
</feature>
<evidence type="ECO:0000256" key="1">
    <source>
        <dbReference type="SAM" id="MobiDB-lite"/>
    </source>
</evidence>
<organism evidence="2 3">
    <name type="scientific">Sphingobium yanoikuyae</name>
    <name type="common">Sphingomonas yanoikuyae</name>
    <dbReference type="NCBI Taxonomy" id="13690"/>
    <lineage>
        <taxon>Bacteria</taxon>
        <taxon>Pseudomonadati</taxon>
        <taxon>Pseudomonadota</taxon>
        <taxon>Alphaproteobacteria</taxon>
        <taxon>Sphingomonadales</taxon>
        <taxon>Sphingomonadaceae</taxon>
        <taxon>Sphingobium</taxon>
    </lineage>
</organism>
<dbReference type="EMBL" id="JGVR01000020">
    <property type="protein sequence ID" value="KEZ17674.1"/>
    <property type="molecule type" value="Genomic_DNA"/>
</dbReference>
<name>A0A084EI82_SPHYA</name>
<proteinExistence type="predicted"/>
<protein>
    <submittedName>
        <fullName evidence="2">Uncharacterized protein</fullName>
    </submittedName>
</protein>
<dbReference type="InterPro" id="IPR036614">
    <property type="entry name" value="RusA-like_sf"/>
</dbReference>
<dbReference type="PATRIC" id="fig|13690.10.peg.3236"/>